<evidence type="ECO:0000313" key="3">
    <source>
        <dbReference type="Proteomes" id="UP000054538"/>
    </source>
</evidence>
<dbReference type="PANTHER" id="PTHR10622">
    <property type="entry name" value="HET DOMAIN-CONTAINING PROTEIN"/>
    <property type="match status" value="1"/>
</dbReference>
<evidence type="ECO:0000313" key="2">
    <source>
        <dbReference type="EMBL" id="KIK99521.1"/>
    </source>
</evidence>
<dbReference type="HOGENOM" id="CLU_000288_138_0_1"/>
<dbReference type="Pfam" id="PF06985">
    <property type="entry name" value="HET"/>
    <property type="match status" value="1"/>
</dbReference>
<evidence type="ECO:0000259" key="1">
    <source>
        <dbReference type="Pfam" id="PF06985"/>
    </source>
</evidence>
<dbReference type="InterPro" id="IPR010730">
    <property type="entry name" value="HET"/>
</dbReference>
<organism evidence="2 3">
    <name type="scientific">Paxillus rubicundulus Ve08.2h10</name>
    <dbReference type="NCBI Taxonomy" id="930991"/>
    <lineage>
        <taxon>Eukaryota</taxon>
        <taxon>Fungi</taxon>
        <taxon>Dikarya</taxon>
        <taxon>Basidiomycota</taxon>
        <taxon>Agaricomycotina</taxon>
        <taxon>Agaricomycetes</taxon>
        <taxon>Agaricomycetidae</taxon>
        <taxon>Boletales</taxon>
        <taxon>Paxilineae</taxon>
        <taxon>Paxillaceae</taxon>
        <taxon>Paxillus</taxon>
    </lineage>
</organism>
<name>A0A0D0E4X5_9AGAM</name>
<protein>
    <recommendedName>
        <fullName evidence="1">Heterokaryon incompatibility domain-containing protein</fullName>
    </recommendedName>
</protein>
<dbReference type="OrthoDB" id="5122891at2759"/>
<accession>A0A0D0E4X5</accession>
<proteinExistence type="predicted"/>
<sequence>MISTYIKYAIFSHRWGSKEPSFNDMSTAATTPLDRRKGRKKISFPDGPGFQKLLRFCEKARSDYGCVYVWSDTCCIDKTSSAELEEAIRSMFRWYRNAEVCLAYLAESSTMEDFEYEPWFTRGWTLQELLAPLVVRFYNRDWQPLCTHWLPGTNDKQNTEMQDAIERVTRIPQKDLRQFQPGCGRVYEKMVWASKRRTTRVEDIAYSLLGIFDVSMPIAYGEGMWAFHRLMEVLAQRSSDRGFFAW</sequence>
<gene>
    <name evidence="2" type="ORF">PAXRUDRAFT_111721</name>
</gene>
<feature type="domain" description="Heterokaryon incompatibility" evidence="1">
    <location>
        <begin position="8"/>
        <end position="111"/>
    </location>
</feature>
<dbReference type="PANTHER" id="PTHR10622:SF10">
    <property type="entry name" value="HET DOMAIN-CONTAINING PROTEIN"/>
    <property type="match status" value="1"/>
</dbReference>
<dbReference type="STRING" id="930991.A0A0D0E4X5"/>
<feature type="non-terminal residue" evidence="2">
    <location>
        <position position="246"/>
    </location>
</feature>
<reference evidence="3" key="2">
    <citation type="submission" date="2015-01" db="EMBL/GenBank/DDBJ databases">
        <title>Evolutionary Origins and Diversification of the Mycorrhizal Mutualists.</title>
        <authorList>
            <consortium name="DOE Joint Genome Institute"/>
            <consortium name="Mycorrhizal Genomics Consortium"/>
            <person name="Kohler A."/>
            <person name="Kuo A."/>
            <person name="Nagy L.G."/>
            <person name="Floudas D."/>
            <person name="Copeland A."/>
            <person name="Barry K.W."/>
            <person name="Cichocki N."/>
            <person name="Veneault-Fourrey C."/>
            <person name="LaButti K."/>
            <person name="Lindquist E.A."/>
            <person name="Lipzen A."/>
            <person name="Lundell T."/>
            <person name="Morin E."/>
            <person name="Murat C."/>
            <person name="Riley R."/>
            <person name="Ohm R."/>
            <person name="Sun H."/>
            <person name="Tunlid A."/>
            <person name="Henrissat B."/>
            <person name="Grigoriev I.V."/>
            <person name="Hibbett D.S."/>
            <person name="Martin F."/>
        </authorList>
    </citation>
    <scope>NUCLEOTIDE SEQUENCE [LARGE SCALE GENOMIC DNA]</scope>
    <source>
        <strain evidence="3">Ve08.2h10</strain>
    </source>
</reference>
<dbReference type="AlphaFoldDB" id="A0A0D0E4X5"/>
<dbReference type="EMBL" id="KN824857">
    <property type="protein sequence ID" value="KIK99521.1"/>
    <property type="molecule type" value="Genomic_DNA"/>
</dbReference>
<dbReference type="InParanoid" id="A0A0D0E4X5"/>
<keyword evidence="3" id="KW-1185">Reference proteome</keyword>
<dbReference type="Proteomes" id="UP000054538">
    <property type="component" value="Unassembled WGS sequence"/>
</dbReference>
<reference evidence="2 3" key="1">
    <citation type="submission" date="2014-04" db="EMBL/GenBank/DDBJ databases">
        <authorList>
            <consortium name="DOE Joint Genome Institute"/>
            <person name="Kuo A."/>
            <person name="Kohler A."/>
            <person name="Jargeat P."/>
            <person name="Nagy L.G."/>
            <person name="Floudas D."/>
            <person name="Copeland A."/>
            <person name="Barry K.W."/>
            <person name="Cichocki N."/>
            <person name="Veneault-Fourrey C."/>
            <person name="LaButti K."/>
            <person name="Lindquist E.A."/>
            <person name="Lipzen A."/>
            <person name="Lundell T."/>
            <person name="Morin E."/>
            <person name="Murat C."/>
            <person name="Sun H."/>
            <person name="Tunlid A."/>
            <person name="Henrissat B."/>
            <person name="Grigoriev I.V."/>
            <person name="Hibbett D.S."/>
            <person name="Martin F."/>
            <person name="Nordberg H.P."/>
            <person name="Cantor M.N."/>
            <person name="Hua S.X."/>
        </authorList>
    </citation>
    <scope>NUCLEOTIDE SEQUENCE [LARGE SCALE GENOMIC DNA]</scope>
    <source>
        <strain evidence="2 3">Ve08.2h10</strain>
    </source>
</reference>